<keyword evidence="2" id="KW-1185">Reference proteome</keyword>
<evidence type="ECO:0000313" key="1">
    <source>
        <dbReference type="EMBL" id="EHH10181.1"/>
    </source>
</evidence>
<dbReference type="Proteomes" id="UP000002949">
    <property type="component" value="Unassembled WGS sequence"/>
</dbReference>
<dbReference type="AlphaFoldDB" id="G6YDL1"/>
<name>G6YDL1_9HYPH</name>
<reference evidence="1 2" key="1">
    <citation type="journal article" date="2012" name="J. Bacteriol.">
        <title>Draft Genome Sequence of Plant Growth-Promoting Rhizobium Mesorhizobium amorphae, Isolated from Zinc-Lead Mine Tailings.</title>
        <authorList>
            <person name="Hao X."/>
            <person name="Lin Y."/>
            <person name="Johnstone L."/>
            <person name="Baltrus D.A."/>
            <person name="Miller S.J."/>
            <person name="Wei G."/>
            <person name="Rensing C."/>
        </authorList>
    </citation>
    <scope>NUCLEOTIDE SEQUENCE [LARGE SCALE GENOMIC DNA]</scope>
    <source>
        <strain evidence="1 2">CCNWGS0123</strain>
    </source>
</reference>
<sequence>MSVKGARRRCLASIERGDEGDGAAAGRIGDFEAFGGLARRPPPVDIGEFVQQPMVGQAVDCVMAVRAGKVWDMVEASRVGLMRKTFVAVTVLRSRYALSLAGAHSSATHFALRATDTKATATSKISRRRLDTRTGPPFLGGDPCRCLARIVPSIS</sequence>
<evidence type="ECO:0000313" key="2">
    <source>
        <dbReference type="Proteomes" id="UP000002949"/>
    </source>
</evidence>
<organism evidence="1 2">
    <name type="scientific">Mesorhizobium amorphae CCNWGS0123</name>
    <dbReference type="NCBI Taxonomy" id="1082933"/>
    <lineage>
        <taxon>Bacteria</taxon>
        <taxon>Pseudomonadati</taxon>
        <taxon>Pseudomonadota</taxon>
        <taxon>Alphaproteobacteria</taxon>
        <taxon>Hyphomicrobiales</taxon>
        <taxon>Phyllobacteriaceae</taxon>
        <taxon>Mesorhizobium</taxon>
    </lineage>
</organism>
<dbReference type="EMBL" id="AGSN01000131">
    <property type="protein sequence ID" value="EHH10181.1"/>
    <property type="molecule type" value="Genomic_DNA"/>
</dbReference>
<dbReference type="RefSeq" id="WP_006203684.1">
    <property type="nucleotide sequence ID" value="NZ_AGSN01000131.1"/>
</dbReference>
<proteinExistence type="predicted"/>
<gene>
    <name evidence="1" type="ORF">MEA186_20259</name>
</gene>
<protein>
    <submittedName>
        <fullName evidence="1">Uncharacterized protein</fullName>
    </submittedName>
</protein>
<accession>G6YDL1</accession>